<evidence type="ECO:0000313" key="2">
    <source>
        <dbReference type="EMBL" id="CAL1605172.1"/>
    </source>
</evidence>
<gene>
    <name evidence="2" type="ORF">KC01_LOCUS32591</name>
</gene>
<proteinExistence type="predicted"/>
<sequence>MENTSKQMANLTATVARVVEDVDRHGKNIKHVQSEIVKLKEENRLLKTAVEECKRYSRRWSLKLHGLKGNVNEDVRKEVILVLGKVAPGLQVYLRMDDPKRTDGSNRPVILLSALGLPEDG</sequence>
<dbReference type="AlphaFoldDB" id="A0AAV2LVS4"/>
<evidence type="ECO:0000256" key="1">
    <source>
        <dbReference type="SAM" id="Coils"/>
    </source>
</evidence>
<accession>A0AAV2LVS4</accession>
<evidence type="ECO:0000313" key="3">
    <source>
        <dbReference type="Proteomes" id="UP001497482"/>
    </source>
</evidence>
<dbReference type="EMBL" id="OZ035827">
    <property type="protein sequence ID" value="CAL1605172.1"/>
    <property type="molecule type" value="Genomic_DNA"/>
</dbReference>
<feature type="coiled-coil region" evidence="1">
    <location>
        <begin position="22"/>
        <end position="59"/>
    </location>
</feature>
<keyword evidence="3" id="KW-1185">Reference proteome</keyword>
<reference evidence="2 3" key="1">
    <citation type="submission" date="2024-04" db="EMBL/GenBank/DDBJ databases">
        <authorList>
            <person name="Waldvogel A.-M."/>
            <person name="Schoenle A."/>
        </authorList>
    </citation>
    <scope>NUCLEOTIDE SEQUENCE [LARGE SCALE GENOMIC DNA]</scope>
</reference>
<name>A0AAV2LVS4_KNICA</name>
<keyword evidence="1" id="KW-0175">Coiled coil</keyword>
<organism evidence="2 3">
    <name type="scientific">Knipowitschia caucasica</name>
    <name type="common">Caucasian dwarf goby</name>
    <name type="synonym">Pomatoschistus caucasicus</name>
    <dbReference type="NCBI Taxonomy" id="637954"/>
    <lineage>
        <taxon>Eukaryota</taxon>
        <taxon>Metazoa</taxon>
        <taxon>Chordata</taxon>
        <taxon>Craniata</taxon>
        <taxon>Vertebrata</taxon>
        <taxon>Euteleostomi</taxon>
        <taxon>Actinopterygii</taxon>
        <taxon>Neopterygii</taxon>
        <taxon>Teleostei</taxon>
        <taxon>Neoteleostei</taxon>
        <taxon>Acanthomorphata</taxon>
        <taxon>Gobiaria</taxon>
        <taxon>Gobiiformes</taxon>
        <taxon>Gobioidei</taxon>
        <taxon>Gobiidae</taxon>
        <taxon>Gobiinae</taxon>
        <taxon>Knipowitschia</taxon>
    </lineage>
</organism>
<dbReference type="Proteomes" id="UP001497482">
    <property type="component" value="Chromosome 5"/>
</dbReference>
<protein>
    <submittedName>
        <fullName evidence="2">Uncharacterized protein</fullName>
    </submittedName>
</protein>